<evidence type="ECO:0000256" key="5">
    <source>
        <dbReference type="ARBA" id="ARBA00022989"/>
    </source>
</evidence>
<dbReference type="HOGENOM" id="CLU_023982_2_2_11"/>
<keyword evidence="2" id="KW-1003">Cell membrane</keyword>
<feature type="transmembrane region" description="Helical" evidence="8">
    <location>
        <begin position="275"/>
        <end position="298"/>
    </location>
</feature>
<evidence type="ECO:0000313" key="12">
    <source>
        <dbReference type="Proteomes" id="UP000215043"/>
    </source>
</evidence>
<name>A0A099D290_9ACTN</name>
<sequence>MDTVPSWAPVGVPAREYLLVCLTSAAVTFLLTGLVRVFAIRGRAVAHPRRRDVHSTPIPRMGGVAMYAGVLGGMFLAGNLPALSRGFDYSNDALAVIFAGGLITLVGALDDRFELDSWTKLAGQVTAAGILVLMGVQWYMLPGGQGGESGSVLVLSGNQGQLLTVLLTVAMVNAMNFVDGLDGLASGIGLIAASATCAFCLGLLNDQGGDVTAYPPALIAATIAGACLGFLPHNFQPARIFMGDSGSMLIGLMLASASTTAAGKMDPTSLDAFGLFAPLLVVAAVLFVPLLDLILAVVRRTRAGKSPFHADKMHLHHRLLELGHSQRRAVLLIYLWAGVVAFGAVSLTLFDDMVLVAWAVGLAVLLAGTVSAIPRMRTK</sequence>
<dbReference type="GO" id="GO:0071555">
    <property type="term" value="P:cell wall organization"/>
    <property type="evidence" value="ECO:0007669"/>
    <property type="project" value="TreeGrafter"/>
</dbReference>
<dbReference type="eggNOG" id="COG0472">
    <property type="taxonomic scope" value="Bacteria"/>
</dbReference>
<keyword evidence="5 8" id="KW-1133">Transmembrane helix</keyword>
<evidence type="ECO:0000256" key="2">
    <source>
        <dbReference type="ARBA" id="ARBA00022475"/>
    </source>
</evidence>
<proteinExistence type="predicted"/>
<dbReference type="GO" id="GO:0005886">
    <property type="term" value="C:plasma membrane"/>
    <property type="evidence" value="ECO:0007669"/>
    <property type="project" value="UniProtKB-SubCell"/>
</dbReference>
<feature type="transmembrane region" description="Helical" evidence="8">
    <location>
        <begin position="93"/>
        <end position="109"/>
    </location>
</feature>
<feature type="transmembrane region" description="Helical" evidence="8">
    <location>
        <begin position="247"/>
        <end position="263"/>
    </location>
</feature>
<evidence type="ECO:0000256" key="1">
    <source>
        <dbReference type="ARBA" id="ARBA00004651"/>
    </source>
</evidence>
<feature type="binding site" evidence="7">
    <location>
        <position position="244"/>
    </location>
    <ligand>
        <name>Mg(2+)</name>
        <dbReference type="ChEBI" id="CHEBI:18420"/>
    </ligand>
</feature>
<feature type="transmembrane region" description="Helical" evidence="8">
    <location>
        <begin position="61"/>
        <end position="81"/>
    </location>
</feature>
<evidence type="ECO:0000256" key="8">
    <source>
        <dbReference type="SAM" id="Phobius"/>
    </source>
</evidence>
<dbReference type="CDD" id="cd06853">
    <property type="entry name" value="GT_WecA_like"/>
    <property type="match status" value="1"/>
</dbReference>
<feature type="transmembrane region" description="Helical" evidence="8">
    <location>
        <begin position="355"/>
        <end position="373"/>
    </location>
</feature>
<evidence type="ECO:0000313" key="10">
    <source>
        <dbReference type="EMBL" id="KGI80011.1"/>
    </source>
</evidence>
<keyword evidence="7" id="KW-0479">Metal-binding</keyword>
<evidence type="ECO:0000256" key="7">
    <source>
        <dbReference type="PIRSR" id="PIRSR600715-1"/>
    </source>
</evidence>
<feature type="transmembrane region" description="Helical" evidence="8">
    <location>
        <begin position="17"/>
        <end position="40"/>
    </location>
</feature>
<dbReference type="OrthoDB" id="9783652at2"/>
<protein>
    <submittedName>
        <fullName evidence="10">UDP-phosphate alpha-N-acetylglucosaminyl 1-phosphate transferase</fullName>
    </submittedName>
    <submittedName>
        <fullName evidence="9">Undecaprenyl/decaprenyl-phosphate alpha-N-acetylglucosaminyl 1-phosphate transferase</fullName>
    </submittedName>
</protein>
<feature type="transmembrane region" description="Helical" evidence="8">
    <location>
        <begin position="216"/>
        <end position="235"/>
    </location>
</feature>
<dbReference type="PANTHER" id="PTHR22926:SF3">
    <property type="entry name" value="UNDECAPRENYL-PHOSPHATE ALPHA-N-ACETYLGLUCOSAMINYL 1-PHOSPHATE TRANSFERASE"/>
    <property type="match status" value="1"/>
</dbReference>
<organism evidence="9 12">
    <name type="scientific">Actinopolyspora erythraea</name>
    <dbReference type="NCBI Taxonomy" id="414996"/>
    <lineage>
        <taxon>Bacteria</taxon>
        <taxon>Bacillati</taxon>
        <taxon>Actinomycetota</taxon>
        <taxon>Actinomycetes</taxon>
        <taxon>Actinopolysporales</taxon>
        <taxon>Actinopolysporaceae</taxon>
        <taxon>Actinopolyspora</taxon>
    </lineage>
</organism>
<evidence type="ECO:0000313" key="11">
    <source>
        <dbReference type="Proteomes" id="UP000029737"/>
    </source>
</evidence>
<dbReference type="RefSeq" id="WP_043577610.1">
    <property type="nucleotide sequence ID" value="NZ_CP022752.1"/>
</dbReference>
<evidence type="ECO:0000256" key="6">
    <source>
        <dbReference type="ARBA" id="ARBA00023136"/>
    </source>
</evidence>
<evidence type="ECO:0000256" key="4">
    <source>
        <dbReference type="ARBA" id="ARBA00022692"/>
    </source>
</evidence>
<accession>A0A099D290</accession>
<gene>
    <name evidence="9" type="ORF">CDG81_05155</name>
    <name evidence="10" type="ORF">IL38_20145</name>
</gene>
<dbReference type="EMBL" id="JPMV01000037">
    <property type="protein sequence ID" value="KGI80011.1"/>
    <property type="molecule type" value="Genomic_DNA"/>
</dbReference>
<keyword evidence="4 8" id="KW-0812">Transmembrane</keyword>
<dbReference type="AlphaFoldDB" id="A0A099D290"/>
<keyword evidence="3 9" id="KW-0808">Transferase</keyword>
<dbReference type="Pfam" id="PF00953">
    <property type="entry name" value="Glycos_transf_4"/>
    <property type="match status" value="1"/>
</dbReference>
<comment type="cofactor">
    <cofactor evidence="7">
        <name>Mg(2+)</name>
        <dbReference type="ChEBI" id="CHEBI:18420"/>
    </cofactor>
</comment>
<feature type="transmembrane region" description="Helical" evidence="8">
    <location>
        <begin position="329"/>
        <end position="349"/>
    </location>
</feature>
<dbReference type="GO" id="GO:0016780">
    <property type="term" value="F:phosphotransferase activity, for other substituted phosphate groups"/>
    <property type="evidence" value="ECO:0007669"/>
    <property type="project" value="InterPro"/>
</dbReference>
<reference evidence="9 12" key="2">
    <citation type="submission" date="2017-08" db="EMBL/GenBank/DDBJ databases">
        <title>The complete genome sequence of moderately halophilic actinomycete Actinopolyspora erythraea YIM 90600, the producer of novel erythromycin, novel actinopolysporins A-C and tubercidin.</title>
        <authorList>
            <person name="Yin M."/>
            <person name="Tang S."/>
        </authorList>
    </citation>
    <scope>NUCLEOTIDE SEQUENCE [LARGE SCALE GENOMIC DNA]</scope>
    <source>
        <strain evidence="9 12">YIM 90600</strain>
    </source>
</reference>
<dbReference type="GO" id="GO:0044038">
    <property type="term" value="P:cell wall macromolecule biosynthetic process"/>
    <property type="evidence" value="ECO:0007669"/>
    <property type="project" value="TreeGrafter"/>
</dbReference>
<reference evidence="10 11" key="1">
    <citation type="journal article" date="2014" name="PLoS ONE">
        <title>Identification and Characterization of a New Erythromycin Biosynthetic Gene Cluster in Actinopolyspora erythraea YIM90600, a Novel Erythronolide-Producing Halophilic Actinomycete Isolated from Salt Field.</title>
        <authorList>
            <person name="Chen D."/>
            <person name="Feng J."/>
            <person name="Huang L."/>
            <person name="Zhang Q."/>
            <person name="Wu J."/>
            <person name="Zhu X."/>
            <person name="Duan Y."/>
            <person name="Xu Z."/>
        </authorList>
    </citation>
    <scope>NUCLEOTIDE SEQUENCE [LARGE SCALE GENOMIC DNA]</scope>
    <source>
        <strain evidence="10 11">YIM90600</strain>
    </source>
</reference>
<dbReference type="KEGG" id="aey:CDG81_05155"/>
<comment type="subcellular location">
    <subcellularLocation>
        <location evidence="1">Cell membrane</location>
        <topology evidence="1">Multi-pass membrane protein</topology>
    </subcellularLocation>
</comment>
<feature type="transmembrane region" description="Helical" evidence="8">
    <location>
        <begin position="185"/>
        <end position="204"/>
    </location>
</feature>
<dbReference type="Proteomes" id="UP000215043">
    <property type="component" value="Chromosome"/>
</dbReference>
<dbReference type="InterPro" id="IPR000715">
    <property type="entry name" value="Glycosyl_transferase_4"/>
</dbReference>
<dbReference type="Proteomes" id="UP000029737">
    <property type="component" value="Unassembled WGS sequence"/>
</dbReference>
<evidence type="ECO:0000256" key="3">
    <source>
        <dbReference type="ARBA" id="ARBA00022679"/>
    </source>
</evidence>
<keyword evidence="7" id="KW-0460">Magnesium</keyword>
<keyword evidence="6 8" id="KW-0472">Membrane</keyword>
<dbReference type="EMBL" id="CP022752">
    <property type="protein sequence ID" value="ASU80854.1"/>
    <property type="molecule type" value="Genomic_DNA"/>
</dbReference>
<dbReference type="GO" id="GO:0046872">
    <property type="term" value="F:metal ion binding"/>
    <property type="evidence" value="ECO:0007669"/>
    <property type="project" value="UniProtKB-KW"/>
</dbReference>
<feature type="transmembrane region" description="Helical" evidence="8">
    <location>
        <begin position="121"/>
        <end position="140"/>
    </location>
</feature>
<feature type="binding site" evidence="7">
    <location>
        <position position="176"/>
    </location>
    <ligand>
        <name>Mg(2+)</name>
        <dbReference type="ChEBI" id="CHEBI:18420"/>
    </ligand>
</feature>
<keyword evidence="11" id="KW-1185">Reference proteome</keyword>
<dbReference type="PANTHER" id="PTHR22926">
    <property type="entry name" value="PHOSPHO-N-ACETYLMURAMOYL-PENTAPEPTIDE-TRANSFERASE"/>
    <property type="match status" value="1"/>
</dbReference>
<feature type="transmembrane region" description="Helical" evidence="8">
    <location>
        <begin position="160"/>
        <end position="178"/>
    </location>
</feature>
<evidence type="ECO:0000313" key="9">
    <source>
        <dbReference type="EMBL" id="ASU80854.1"/>
    </source>
</evidence>
<dbReference type="GO" id="GO:0009103">
    <property type="term" value="P:lipopolysaccharide biosynthetic process"/>
    <property type="evidence" value="ECO:0007669"/>
    <property type="project" value="TreeGrafter"/>
</dbReference>